<dbReference type="Proteomes" id="UP000027866">
    <property type="component" value="Unassembled WGS sequence"/>
</dbReference>
<evidence type="ECO:0000313" key="2">
    <source>
        <dbReference type="Proteomes" id="UP000027866"/>
    </source>
</evidence>
<dbReference type="AlphaFoldDB" id="A0A074MT49"/>
<keyword evidence="2" id="KW-1185">Reference proteome</keyword>
<accession>A0A074MT49</accession>
<proteinExistence type="predicted"/>
<comment type="caution">
    <text evidence="1">The sequence shown here is derived from an EMBL/GenBank/DDBJ whole genome shotgun (WGS) entry which is preliminary data.</text>
</comment>
<reference evidence="1 2" key="1">
    <citation type="submission" date="2014-04" db="EMBL/GenBank/DDBJ databases">
        <title>A comprehensive comparison of genomes of Erythrobacter spp. Strains.</title>
        <authorList>
            <person name="Zheng Q."/>
        </authorList>
    </citation>
    <scope>NUCLEOTIDE SEQUENCE [LARGE SCALE GENOMIC DNA]</scope>
    <source>
        <strain evidence="1 2">DSM 8509</strain>
    </source>
</reference>
<dbReference type="EMBL" id="JMIX01000005">
    <property type="protein sequence ID" value="KEO96649.1"/>
    <property type="molecule type" value="Genomic_DNA"/>
</dbReference>
<gene>
    <name evidence="1" type="ORF">EH32_10505</name>
</gene>
<protein>
    <submittedName>
        <fullName evidence="1">Uncharacterized protein</fullName>
    </submittedName>
</protein>
<organism evidence="1 2">
    <name type="scientific">Erythrobacter litoralis</name>
    <dbReference type="NCBI Taxonomy" id="39960"/>
    <lineage>
        <taxon>Bacteria</taxon>
        <taxon>Pseudomonadati</taxon>
        <taxon>Pseudomonadota</taxon>
        <taxon>Alphaproteobacteria</taxon>
        <taxon>Sphingomonadales</taxon>
        <taxon>Erythrobacteraceae</taxon>
        <taxon>Erythrobacter/Porphyrobacter group</taxon>
        <taxon>Erythrobacter</taxon>
    </lineage>
</organism>
<evidence type="ECO:0000313" key="1">
    <source>
        <dbReference type="EMBL" id="KEO96649.1"/>
    </source>
</evidence>
<name>A0A074MT49_9SPHN</name>
<sequence length="83" mass="9659">MPTGTSQDDMDRYAFTQCLRDNIRETVRTLHPFRLSQVFVAAVALKTTNQIRILRDSISSTQFFGITSFDTKWPKNFYVDHIV</sequence>